<accession>A0A2U3LD96</accession>
<name>A0A2U3LD96_9BACT</name>
<protein>
    <submittedName>
        <fullName evidence="1">Uncharacterized protein</fullName>
    </submittedName>
</protein>
<dbReference type="AlphaFoldDB" id="A0A2U3LD96"/>
<reference evidence="2" key="1">
    <citation type="submission" date="2018-02" db="EMBL/GenBank/DDBJ databases">
        <authorList>
            <person name="Hausmann B."/>
        </authorList>
    </citation>
    <scope>NUCLEOTIDE SEQUENCE [LARGE SCALE GENOMIC DNA]</scope>
    <source>
        <strain evidence="2">Peat soil MAG SbA1</strain>
    </source>
</reference>
<evidence type="ECO:0000313" key="1">
    <source>
        <dbReference type="EMBL" id="SPF49858.1"/>
    </source>
</evidence>
<organism evidence="1 2">
    <name type="scientific">Candidatus Sulfotelmatobacter kueseliae</name>
    <dbReference type="NCBI Taxonomy" id="2042962"/>
    <lineage>
        <taxon>Bacteria</taxon>
        <taxon>Pseudomonadati</taxon>
        <taxon>Acidobacteriota</taxon>
        <taxon>Terriglobia</taxon>
        <taxon>Terriglobales</taxon>
        <taxon>Candidatus Korobacteraceae</taxon>
        <taxon>Candidatus Sulfotelmatobacter</taxon>
    </lineage>
</organism>
<dbReference type="Proteomes" id="UP000238701">
    <property type="component" value="Unassembled WGS sequence"/>
</dbReference>
<proteinExistence type="predicted"/>
<sequence>MISCIMPTPWRTLLAPSTSTCQTATCLTVHCGLLVGPLPIVPLHSLEIPLSTESPDSFVASAAASIASGWSEPVPGRELHPLTSAFHGALLRQQPTTETSLVIDPKPKD</sequence>
<gene>
    <name evidence="1" type="ORF">SBA1_950007</name>
</gene>
<evidence type="ECO:0000313" key="2">
    <source>
        <dbReference type="Proteomes" id="UP000238701"/>
    </source>
</evidence>
<dbReference type="EMBL" id="OMOD01000194">
    <property type="protein sequence ID" value="SPF49858.1"/>
    <property type="molecule type" value="Genomic_DNA"/>
</dbReference>